<feature type="compositionally biased region" description="Acidic residues" evidence="8">
    <location>
        <begin position="73"/>
        <end position="98"/>
    </location>
</feature>
<dbReference type="GO" id="GO:0005737">
    <property type="term" value="C:cytoplasm"/>
    <property type="evidence" value="ECO:0007669"/>
    <property type="project" value="UniProtKB-SubCell"/>
</dbReference>
<comment type="similarity">
    <text evidence="2">Belongs to the heat shock protein 90 family.</text>
</comment>
<dbReference type="InterPro" id="IPR020575">
    <property type="entry name" value="Hsp90_N"/>
</dbReference>
<reference evidence="9" key="1">
    <citation type="submission" date="2025-08" db="UniProtKB">
        <authorList>
            <consortium name="Ensembl"/>
        </authorList>
    </citation>
    <scope>IDENTIFICATION</scope>
</reference>
<protein>
    <recommendedName>
        <fullName evidence="11">Heat shock protein 90</fullName>
    </recommendedName>
</protein>
<dbReference type="PANTHER" id="PTHR11528">
    <property type="entry name" value="HEAT SHOCK PROTEIN 90 FAMILY MEMBER"/>
    <property type="match status" value="1"/>
</dbReference>
<keyword evidence="7" id="KW-0143">Chaperone</keyword>
<evidence type="ECO:0000313" key="9">
    <source>
        <dbReference type="Ensembl" id="ENSPSMP00000031773.1"/>
    </source>
</evidence>
<evidence type="ECO:0000256" key="4">
    <source>
        <dbReference type="ARBA" id="ARBA00022741"/>
    </source>
</evidence>
<dbReference type="SUPFAM" id="SSF54211">
    <property type="entry name" value="Ribosomal protein S5 domain 2-like"/>
    <property type="match status" value="2"/>
</dbReference>
<evidence type="ECO:0000256" key="6">
    <source>
        <dbReference type="ARBA" id="ARBA00023016"/>
    </source>
</evidence>
<dbReference type="Gene3D" id="3.40.50.11260">
    <property type="match status" value="1"/>
</dbReference>
<dbReference type="Pfam" id="PF00183">
    <property type="entry name" value="HSP90"/>
    <property type="match status" value="1"/>
</dbReference>
<dbReference type="InterPro" id="IPR020568">
    <property type="entry name" value="Ribosomal_Su5_D2-typ_SF"/>
</dbReference>
<dbReference type="InterPro" id="IPR037196">
    <property type="entry name" value="HSP90_C"/>
</dbReference>
<evidence type="ECO:0000256" key="8">
    <source>
        <dbReference type="SAM" id="MobiDB-lite"/>
    </source>
</evidence>
<dbReference type="GO" id="GO:0051082">
    <property type="term" value="F:unfolded protein binding"/>
    <property type="evidence" value="ECO:0007669"/>
    <property type="project" value="InterPro"/>
</dbReference>
<accession>A0A8C9ANC9</accession>
<comment type="subcellular location">
    <subcellularLocation>
        <location evidence="1">Cytoplasm</location>
    </subcellularLocation>
</comment>
<dbReference type="AlphaFoldDB" id="A0A8C9ANC9"/>
<dbReference type="Gene3D" id="3.30.565.10">
    <property type="entry name" value="Histidine kinase-like ATPase, C-terminal domain"/>
    <property type="match status" value="1"/>
</dbReference>
<dbReference type="GO" id="GO:0005524">
    <property type="term" value="F:ATP binding"/>
    <property type="evidence" value="ECO:0007669"/>
    <property type="project" value="UniProtKB-KW"/>
</dbReference>
<dbReference type="GO" id="GO:0140662">
    <property type="term" value="F:ATP-dependent protein folding chaperone"/>
    <property type="evidence" value="ECO:0007669"/>
    <property type="project" value="InterPro"/>
</dbReference>
<evidence type="ECO:0000256" key="1">
    <source>
        <dbReference type="ARBA" id="ARBA00004496"/>
    </source>
</evidence>
<dbReference type="SUPFAM" id="SSF55874">
    <property type="entry name" value="ATPase domain of HSP90 chaperone/DNA topoisomerase II/histidine kinase"/>
    <property type="match status" value="1"/>
</dbReference>
<keyword evidence="3" id="KW-0963">Cytoplasm</keyword>
<keyword evidence="6" id="KW-0346">Stress response</keyword>
<keyword evidence="10" id="KW-1185">Reference proteome</keyword>
<feature type="compositionally biased region" description="Acidic residues" evidence="8">
    <location>
        <begin position="314"/>
        <end position="325"/>
    </location>
</feature>
<evidence type="ECO:0000256" key="2">
    <source>
        <dbReference type="ARBA" id="ARBA00008239"/>
    </source>
</evidence>
<dbReference type="InterPro" id="IPR036890">
    <property type="entry name" value="HATPase_C_sf"/>
</dbReference>
<feature type="region of interest" description="Disordered" evidence="8">
    <location>
        <begin position="52"/>
        <end position="117"/>
    </location>
</feature>
<feature type="compositionally biased region" description="Basic and acidic residues" evidence="8">
    <location>
        <begin position="52"/>
        <end position="72"/>
    </location>
</feature>
<reference evidence="9" key="2">
    <citation type="submission" date="2025-09" db="UniProtKB">
        <authorList>
            <consortium name="Ensembl"/>
        </authorList>
    </citation>
    <scope>IDENTIFICATION</scope>
</reference>
<evidence type="ECO:0000313" key="10">
    <source>
        <dbReference type="Proteomes" id="UP000694414"/>
    </source>
</evidence>
<name>A0A8C9ANC9_PROSS</name>
<dbReference type="Proteomes" id="UP000694414">
    <property type="component" value="Unplaced"/>
</dbReference>
<evidence type="ECO:0000256" key="5">
    <source>
        <dbReference type="ARBA" id="ARBA00022840"/>
    </source>
</evidence>
<dbReference type="PRINTS" id="PR00775">
    <property type="entry name" value="HEATSHOCK90"/>
</dbReference>
<dbReference type="Ensembl" id="ENSPSMT00000036670.1">
    <property type="protein sequence ID" value="ENSPSMP00000031773.1"/>
    <property type="gene ID" value="ENSPSMG00000022050.1"/>
</dbReference>
<feature type="region of interest" description="Disordered" evidence="8">
    <location>
        <begin position="298"/>
        <end position="325"/>
    </location>
</feature>
<organism evidence="9 10">
    <name type="scientific">Prolemur simus</name>
    <name type="common">Greater bamboo lemur</name>
    <name type="synonym">Hapalemur simus</name>
    <dbReference type="NCBI Taxonomy" id="1328070"/>
    <lineage>
        <taxon>Eukaryota</taxon>
        <taxon>Metazoa</taxon>
        <taxon>Chordata</taxon>
        <taxon>Craniata</taxon>
        <taxon>Vertebrata</taxon>
        <taxon>Euteleostomi</taxon>
        <taxon>Mammalia</taxon>
        <taxon>Eutheria</taxon>
        <taxon>Euarchontoglires</taxon>
        <taxon>Primates</taxon>
        <taxon>Strepsirrhini</taxon>
        <taxon>Lemuriformes</taxon>
        <taxon>Lemuridae</taxon>
        <taxon>Prolemur</taxon>
    </lineage>
</organism>
<keyword evidence="4" id="KW-0547">Nucleotide-binding</keyword>
<dbReference type="Gene3D" id="1.20.120.790">
    <property type="entry name" value="Heat shock protein 90, C-terminal domain"/>
    <property type="match status" value="1"/>
</dbReference>
<keyword evidence="5" id="KW-0067">ATP-binding</keyword>
<dbReference type="GeneTree" id="ENSGT01020000230401"/>
<sequence>CGPAEWGQSGLVILHLKEDQTEYLEERRIKEIVKKHSQFIGYPITLCVEKGHDKEVSDDEKKKKRNLESDDKPEIEDVGSDEEKEEKKDEDEEEEEEEKEKYIDQEELNKTKPMWTRNPDDITNEEYEKFYKSLTNDWEDHLAVKHFLVEGQLEFRDYCTRMKENQKHIYYITGETKDQVANSACVDRLWKHGLEVIYMIEPIDEYCVQQLKEFEGKTLVSATKEGLELPGDEEEKKKQEEKKTKFENLCKIMKDILEKKVENLILSNRIGDIPMLHCHKIYRMIKLGLGIGEDDPTADNTNAAVTEEMRPLEGDDDTSLMEEVD</sequence>
<evidence type="ECO:0008006" key="11">
    <source>
        <dbReference type="Google" id="ProtNLM"/>
    </source>
</evidence>
<dbReference type="InterPro" id="IPR001404">
    <property type="entry name" value="Hsp90_fam"/>
</dbReference>
<evidence type="ECO:0000256" key="3">
    <source>
        <dbReference type="ARBA" id="ARBA00022490"/>
    </source>
</evidence>
<proteinExistence type="inferred from homology"/>
<feature type="compositionally biased region" description="Basic and acidic residues" evidence="8">
    <location>
        <begin position="99"/>
        <end position="110"/>
    </location>
</feature>
<evidence type="ECO:0000256" key="7">
    <source>
        <dbReference type="ARBA" id="ARBA00023186"/>
    </source>
</evidence>
<dbReference type="FunFam" id="3.40.50.11260:FF:000001">
    <property type="entry name" value="Heat shock protein 90 alpha"/>
    <property type="match status" value="1"/>
</dbReference>
<dbReference type="GO" id="GO:0016887">
    <property type="term" value="F:ATP hydrolysis activity"/>
    <property type="evidence" value="ECO:0007669"/>
    <property type="project" value="InterPro"/>
</dbReference>